<organism evidence="1 2">
    <name type="scientific">Cirrhinus molitorella</name>
    <name type="common">mud carp</name>
    <dbReference type="NCBI Taxonomy" id="172907"/>
    <lineage>
        <taxon>Eukaryota</taxon>
        <taxon>Metazoa</taxon>
        <taxon>Chordata</taxon>
        <taxon>Craniata</taxon>
        <taxon>Vertebrata</taxon>
        <taxon>Euteleostomi</taxon>
        <taxon>Actinopterygii</taxon>
        <taxon>Neopterygii</taxon>
        <taxon>Teleostei</taxon>
        <taxon>Ostariophysi</taxon>
        <taxon>Cypriniformes</taxon>
        <taxon>Cyprinidae</taxon>
        <taxon>Labeoninae</taxon>
        <taxon>Labeonini</taxon>
        <taxon>Cirrhinus</taxon>
    </lineage>
</organism>
<protein>
    <submittedName>
        <fullName evidence="1">Uncharacterized protein</fullName>
    </submittedName>
</protein>
<evidence type="ECO:0000313" key="1">
    <source>
        <dbReference type="EMBL" id="KAK2867036.1"/>
    </source>
</evidence>
<proteinExistence type="predicted"/>
<dbReference type="Proteomes" id="UP001187343">
    <property type="component" value="Unassembled WGS sequence"/>
</dbReference>
<reference evidence="1" key="1">
    <citation type="submission" date="2023-08" db="EMBL/GenBank/DDBJ databases">
        <title>Chromosome-level Genome Assembly of mud carp (Cirrhinus molitorella).</title>
        <authorList>
            <person name="Liu H."/>
        </authorList>
    </citation>
    <scope>NUCLEOTIDE SEQUENCE</scope>
    <source>
        <strain evidence="1">Prfri</strain>
        <tissue evidence="1">Muscle</tissue>
    </source>
</reference>
<accession>A0AA88NZ22</accession>
<dbReference type="AlphaFoldDB" id="A0AA88NZ22"/>
<comment type="caution">
    <text evidence="1">The sequence shown here is derived from an EMBL/GenBank/DDBJ whole genome shotgun (WGS) entry which is preliminary data.</text>
</comment>
<keyword evidence="2" id="KW-1185">Reference proteome</keyword>
<sequence>MRKPSLEDEIWEFILKRRIAACCVRISMLSDFIKNIFICVPKMSQGLTGLERHEAVWFEICHESKGTEMLSNLWKENREEENEREREGIALLAN</sequence>
<name>A0AA88NZ22_9TELE</name>
<gene>
    <name evidence="1" type="ORF">Q8A67_025153</name>
</gene>
<evidence type="ECO:0000313" key="2">
    <source>
        <dbReference type="Proteomes" id="UP001187343"/>
    </source>
</evidence>
<dbReference type="EMBL" id="JAUYZG010000025">
    <property type="protein sequence ID" value="KAK2867036.1"/>
    <property type="molecule type" value="Genomic_DNA"/>
</dbReference>